<name>A0A1I0DD40_9EURY</name>
<accession>A0A1I0DD40</accession>
<keyword evidence="1" id="KW-0472">Membrane</keyword>
<evidence type="ECO:0000313" key="2">
    <source>
        <dbReference type="EMBL" id="SDC87993.1"/>
    </source>
</evidence>
<sequence>MDSETLTYIVSIILIFLVICAAMILAVAYGAIDVFTDYYGWMLSGF</sequence>
<reference evidence="4 5" key="2">
    <citation type="submission" date="2016-10" db="EMBL/GenBank/DDBJ databases">
        <authorList>
            <person name="Varghese N."/>
            <person name="Submissions S."/>
        </authorList>
    </citation>
    <scope>NUCLEOTIDE SEQUENCE [LARGE SCALE GENOMIC DNA]</scope>
    <source>
        <strain evidence="2 5">CDM_1</strain>
        <strain evidence="4">CDM_6</strain>
    </source>
</reference>
<evidence type="ECO:0000256" key="1">
    <source>
        <dbReference type="SAM" id="Phobius"/>
    </source>
</evidence>
<organism evidence="3 4">
    <name type="scientific">Natrinema hispanicum</name>
    <dbReference type="NCBI Taxonomy" id="392421"/>
    <lineage>
        <taxon>Archaea</taxon>
        <taxon>Methanobacteriati</taxon>
        <taxon>Methanobacteriota</taxon>
        <taxon>Stenosarchaea group</taxon>
        <taxon>Halobacteria</taxon>
        <taxon>Halobacteriales</taxon>
        <taxon>Natrialbaceae</taxon>
        <taxon>Natrinema</taxon>
    </lineage>
</organism>
<reference evidence="3" key="1">
    <citation type="submission" date="2016-10" db="EMBL/GenBank/DDBJ databases">
        <authorList>
            <person name="de Groot N.N."/>
        </authorList>
    </citation>
    <scope>NUCLEOTIDE SEQUENCE [LARGE SCALE GENOMIC DNA]</scope>
    <source>
        <strain evidence="3">CDM_6</strain>
    </source>
</reference>
<evidence type="ECO:0000313" key="3">
    <source>
        <dbReference type="EMBL" id="SET29454.1"/>
    </source>
</evidence>
<gene>
    <name evidence="3" type="ORF">SAMN04488694_10588</name>
    <name evidence="2" type="ORF">SAMN05192552_1008145</name>
</gene>
<dbReference type="EMBL" id="FOIC01000005">
    <property type="protein sequence ID" value="SET29454.1"/>
    <property type="molecule type" value="Genomic_DNA"/>
</dbReference>
<evidence type="ECO:0000313" key="4">
    <source>
        <dbReference type="Proteomes" id="UP000199320"/>
    </source>
</evidence>
<proteinExistence type="predicted"/>
<keyword evidence="1" id="KW-1133">Transmembrane helix</keyword>
<feature type="transmembrane region" description="Helical" evidence="1">
    <location>
        <begin position="6"/>
        <end position="32"/>
    </location>
</feature>
<dbReference type="EMBL" id="FMZP01000008">
    <property type="protein sequence ID" value="SDC87993.1"/>
    <property type="molecule type" value="Genomic_DNA"/>
</dbReference>
<dbReference type="Proteomes" id="UP000324021">
    <property type="component" value="Unassembled WGS sequence"/>
</dbReference>
<dbReference type="AlphaFoldDB" id="A0A1I0DD40"/>
<protein>
    <submittedName>
        <fullName evidence="3">Uncharacterized protein</fullName>
    </submittedName>
</protein>
<keyword evidence="4" id="KW-1185">Reference proteome</keyword>
<evidence type="ECO:0000313" key="5">
    <source>
        <dbReference type="Proteomes" id="UP000324021"/>
    </source>
</evidence>
<dbReference type="Proteomes" id="UP000199320">
    <property type="component" value="Unassembled WGS sequence"/>
</dbReference>
<keyword evidence="1" id="KW-0812">Transmembrane</keyword>